<dbReference type="SUPFAM" id="SSF109998">
    <property type="entry name" value="Triger factor/SurA peptide-binding domain-like"/>
    <property type="match status" value="1"/>
</dbReference>
<dbReference type="HAMAP" id="MF_01145">
    <property type="entry name" value="Foldase_PrsA"/>
    <property type="match status" value="1"/>
</dbReference>
<evidence type="ECO:0000256" key="4">
    <source>
        <dbReference type="ARBA" id="ARBA00022475"/>
    </source>
</evidence>
<dbReference type="InterPro" id="IPR023059">
    <property type="entry name" value="Foldase_PrsA"/>
</dbReference>
<keyword evidence="10 11" id="KW-0449">Lipoprotein</keyword>
<evidence type="ECO:0000256" key="10">
    <source>
        <dbReference type="ARBA" id="ARBA00023288"/>
    </source>
</evidence>
<reference evidence="15" key="2">
    <citation type="submission" date="2020-09" db="EMBL/GenBank/DDBJ databases">
        <authorList>
            <person name="Sun Q."/>
            <person name="Zhou Y."/>
        </authorList>
    </citation>
    <scope>NUCLEOTIDE SEQUENCE</scope>
    <source>
        <strain evidence="15">CGMCC 1.12754</strain>
    </source>
</reference>
<dbReference type="Gene3D" id="3.10.50.40">
    <property type="match status" value="1"/>
</dbReference>
<evidence type="ECO:0000313" key="15">
    <source>
        <dbReference type="EMBL" id="GGG74903.1"/>
    </source>
</evidence>
<organism evidence="15 16">
    <name type="scientific">Virgibacillus oceani</name>
    <dbReference type="NCBI Taxonomy" id="1479511"/>
    <lineage>
        <taxon>Bacteria</taxon>
        <taxon>Bacillati</taxon>
        <taxon>Bacillota</taxon>
        <taxon>Bacilli</taxon>
        <taxon>Bacillales</taxon>
        <taxon>Bacillaceae</taxon>
        <taxon>Virgibacillus</taxon>
    </lineage>
</organism>
<evidence type="ECO:0000259" key="14">
    <source>
        <dbReference type="PROSITE" id="PS50198"/>
    </source>
</evidence>
<dbReference type="PROSITE" id="PS50198">
    <property type="entry name" value="PPIC_PPIASE_2"/>
    <property type="match status" value="1"/>
</dbReference>
<feature type="compositionally biased region" description="Basic and acidic residues" evidence="12">
    <location>
        <begin position="283"/>
        <end position="293"/>
    </location>
</feature>
<keyword evidence="8 11" id="KW-0564">Palmitate</keyword>
<protein>
    <recommendedName>
        <fullName evidence="11">Foldase protein PrsA</fullName>
        <ecNumber evidence="11">5.2.1.8</ecNumber>
    </recommendedName>
</protein>
<evidence type="ECO:0000256" key="1">
    <source>
        <dbReference type="ARBA" id="ARBA00000971"/>
    </source>
</evidence>
<dbReference type="InterPro" id="IPR027304">
    <property type="entry name" value="Trigger_fact/SurA_dom_sf"/>
</dbReference>
<sequence length="293" mass="33158">MKKVAIAVTLTAGVLSLSACSSGDDSEVVVETNAGNITKDEFYQELKDRYGDAVIQEMVTAEVLDDKYEVTDKEVDKEVQKTKDQLGEQFEMALQQQGIKDEDAYRDLVRISLLQEAAISEDIEITDKEIKQRYDRMKQEIEAQHILVEDEKTAKEVKKKLDEGGDFAKLAKEYSTDTATAEEGGKLGFFSAGKMDPAFEDAAYNLEVGKISDPVKSEFGYHIIKVTDKRDKEEDIGKFEDMKEDIRRQILNQKIDPQKAQAKIQSLLDDAKIDPKDDDFEGLFEKEDSKEEK</sequence>
<reference evidence="15" key="1">
    <citation type="journal article" date="2014" name="Int. J. Syst. Evol. Microbiol.">
        <title>Complete genome sequence of Corynebacterium casei LMG S-19264T (=DSM 44701T), isolated from a smear-ripened cheese.</title>
        <authorList>
            <consortium name="US DOE Joint Genome Institute (JGI-PGF)"/>
            <person name="Walter F."/>
            <person name="Albersmeier A."/>
            <person name="Kalinowski J."/>
            <person name="Ruckert C."/>
        </authorList>
    </citation>
    <scope>NUCLEOTIDE SEQUENCE</scope>
    <source>
        <strain evidence="15">CGMCC 1.12754</strain>
    </source>
</reference>
<evidence type="ECO:0000256" key="13">
    <source>
        <dbReference type="SAM" id="SignalP"/>
    </source>
</evidence>
<evidence type="ECO:0000256" key="7">
    <source>
        <dbReference type="ARBA" id="ARBA00023136"/>
    </source>
</evidence>
<dbReference type="EMBL" id="BMFR01000007">
    <property type="protein sequence ID" value="GGG74903.1"/>
    <property type="molecule type" value="Genomic_DNA"/>
</dbReference>
<evidence type="ECO:0000256" key="2">
    <source>
        <dbReference type="ARBA" id="ARBA00004193"/>
    </source>
</evidence>
<proteinExistence type="inferred from homology"/>
<dbReference type="InterPro" id="IPR046357">
    <property type="entry name" value="PPIase_dom_sf"/>
</dbReference>
<comment type="subcellular location">
    <subcellularLocation>
        <location evidence="2 11">Cell membrane</location>
        <topology evidence="2 11">Lipid-anchor</topology>
    </subcellularLocation>
</comment>
<dbReference type="PANTHER" id="PTHR47245:SF1">
    <property type="entry name" value="FOLDASE PROTEIN PRSA"/>
    <property type="match status" value="1"/>
</dbReference>
<keyword evidence="6 11" id="KW-0697">Rotamase</keyword>
<comment type="caution">
    <text evidence="15">The sequence shown here is derived from an EMBL/GenBank/DDBJ whole genome shotgun (WGS) entry which is preliminary data.</text>
</comment>
<dbReference type="GO" id="GO:0005886">
    <property type="term" value="C:plasma membrane"/>
    <property type="evidence" value="ECO:0007669"/>
    <property type="project" value="UniProtKB-SubCell"/>
</dbReference>
<dbReference type="InterPro" id="IPR000297">
    <property type="entry name" value="PPIase_PpiC"/>
</dbReference>
<comment type="catalytic activity">
    <reaction evidence="1 11">
        <text>[protein]-peptidylproline (omega=180) = [protein]-peptidylproline (omega=0)</text>
        <dbReference type="Rhea" id="RHEA:16237"/>
        <dbReference type="Rhea" id="RHEA-COMP:10747"/>
        <dbReference type="Rhea" id="RHEA-COMP:10748"/>
        <dbReference type="ChEBI" id="CHEBI:83833"/>
        <dbReference type="ChEBI" id="CHEBI:83834"/>
        <dbReference type="EC" id="5.2.1.8"/>
    </reaction>
</comment>
<comment type="function">
    <text evidence="11">Plays a major role in protein secretion by helping the post-translocational extracellular folding of several secreted proteins.</text>
</comment>
<dbReference type="Pfam" id="PF00639">
    <property type="entry name" value="Rotamase"/>
    <property type="match status" value="1"/>
</dbReference>
<evidence type="ECO:0000256" key="6">
    <source>
        <dbReference type="ARBA" id="ARBA00023110"/>
    </source>
</evidence>
<dbReference type="SUPFAM" id="SSF54534">
    <property type="entry name" value="FKBP-like"/>
    <property type="match status" value="1"/>
</dbReference>
<evidence type="ECO:0000256" key="12">
    <source>
        <dbReference type="SAM" id="MobiDB-lite"/>
    </source>
</evidence>
<evidence type="ECO:0000256" key="8">
    <source>
        <dbReference type="ARBA" id="ARBA00023139"/>
    </source>
</evidence>
<feature type="signal peptide" evidence="13">
    <location>
        <begin position="1"/>
        <end position="21"/>
    </location>
</feature>
<dbReference type="AlphaFoldDB" id="A0A917M386"/>
<evidence type="ECO:0000256" key="9">
    <source>
        <dbReference type="ARBA" id="ARBA00023235"/>
    </source>
</evidence>
<feature type="domain" description="PpiC" evidence="14">
    <location>
        <begin position="138"/>
        <end position="228"/>
    </location>
</feature>
<evidence type="ECO:0000256" key="5">
    <source>
        <dbReference type="ARBA" id="ARBA00022729"/>
    </source>
</evidence>
<comment type="similarity">
    <text evidence="3 11">Belongs to the PrsA family.</text>
</comment>
<feature type="region of interest" description="Disordered" evidence="12">
    <location>
        <begin position="270"/>
        <end position="293"/>
    </location>
</feature>
<keyword evidence="7 11" id="KW-0472">Membrane</keyword>
<feature type="chain" id="PRO_5038744124" description="Foldase protein PrsA" evidence="13">
    <location>
        <begin position="22"/>
        <end position="293"/>
    </location>
</feature>
<dbReference type="InterPro" id="IPR050245">
    <property type="entry name" value="PrsA_foldase"/>
</dbReference>
<gene>
    <name evidence="11 15" type="primary">prsA</name>
    <name evidence="15" type="ORF">GCM10011398_19580</name>
</gene>
<dbReference type="GO" id="GO:0006457">
    <property type="term" value="P:protein folding"/>
    <property type="evidence" value="ECO:0007669"/>
    <property type="project" value="UniProtKB-UniRule"/>
</dbReference>
<keyword evidence="9 11" id="KW-0413">Isomerase</keyword>
<dbReference type="EC" id="5.2.1.8" evidence="11"/>
<dbReference type="PANTHER" id="PTHR47245">
    <property type="entry name" value="PEPTIDYLPROLYL ISOMERASE"/>
    <property type="match status" value="1"/>
</dbReference>
<keyword evidence="4 11" id="KW-1003">Cell membrane</keyword>
<evidence type="ECO:0000256" key="3">
    <source>
        <dbReference type="ARBA" id="ARBA00006071"/>
    </source>
</evidence>
<dbReference type="RefSeq" id="WP_188455217.1">
    <property type="nucleotide sequence ID" value="NZ_BMFR01000007.1"/>
</dbReference>
<evidence type="ECO:0000313" key="16">
    <source>
        <dbReference type="Proteomes" id="UP000622860"/>
    </source>
</evidence>
<dbReference type="PROSITE" id="PS01096">
    <property type="entry name" value="PPIC_PPIASE_1"/>
    <property type="match status" value="1"/>
</dbReference>
<accession>A0A917M386</accession>
<dbReference type="GO" id="GO:0003755">
    <property type="term" value="F:peptidyl-prolyl cis-trans isomerase activity"/>
    <property type="evidence" value="ECO:0007669"/>
    <property type="project" value="UniProtKB-UniRule"/>
</dbReference>
<keyword evidence="16" id="KW-1185">Reference proteome</keyword>
<evidence type="ECO:0000256" key="11">
    <source>
        <dbReference type="HAMAP-Rule" id="MF_01145"/>
    </source>
</evidence>
<dbReference type="PROSITE" id="PS51257">
    <property type="entry name" value="PROKAR_LIPOPROTEIN"/>
    <property type="match status" value="1"/>
</dbReference>
<name>A0A917M386_9BACI</name>
<dbReference type="InterPro" id="IPR023058">
    <property type="entry name" value="PPIase_PpiC_CS"/>
</dbReference>
<keyword evidence="5 11" id="KW-0732">Signal</keyword>
<dbReference type="Proteomes" id="UP000622860">
    <property type="component" value="Unassembled WGS sequence"/>
</dbReference>